<accession>A0ACC2D5C3</accession>
<reference evidence="2" key="1">
    <citation type="journal article" date="2024" name="Proc. Natl. Acad. Sci. U.S.A.">
        <title>Extraordinary preservation of gene collinearity over three hundred million years revealed in homosporous lycophytes.</title>
        <authorList>
            <person name="Li C."/>
            <person name="Wickell D."/>
            <person name="Kuo L.Y."/>
            <person name="Chen X."/>
            <person name="Nie B."/>
            <person name="Liao X."/>
            <person name="Peng D."/>
            <person name="Ji J."/>
            <person name="Jenkins J."/>
            <person name="Williams M."/>
            <person name="Shu S."/>
            <person name="Plott C."/>
            <person name="Barry K."/>
            <person name="Rajasekar S."/>
            <person name="Grimwood J."/>
            <person name="Han X."/>
            <person name="Sun S."/>
            <person name="Hou Z."/>
            <person name="He W."/>
            <person name="Dai G."/>
            <person name="Sun C."/>
            <person name="Schmutz J."/>
            <person name="Leebens-Mack J.H."/>
            <person name="Li F.W."/>
            <person name="Wang L."/>
        </authorList>
    </citation>
    <scope>NUCLEOTIDE SEQUENCE [LARGE SCALE GENOMIC DNA]</scope>
    <source>
        <strain evidence="2">cv. PW_Plant_1</strain>
    </source>
</reference>
<evidence type="ECO:0000313" key="2">
    <source>
        <dbReference type="Proteomes" id="UP001162992"/>
    </source>
</evidence>
<evidence type="ECO:0000313" key="1">
    <source>
        <dbReference type="EMBL" id="KAJ7549420.1"/>
    </source>
</evidence>
<proteinExistence type="predicted"/>
<protein>
    <submittedName>
        <fullName evidence="1">Uncharacterized protein</fullName>
    </submittedName>
</protein>
<keyword evidence="2" id="KW-1185">Reference proteome</keyword>
<comment type="caution">
    <text evidence="1">The sequence shown here is derived from an EMBL/GenBank/DDBJ whole genome shotgun (WGS) entry which is preliminary data.</text>
</comment>
<organism evidence="1 2">
    <name type="scientific">Diphasiastrum complanatum</name>
    <name type="common">Issler's clubmoss</name>
    <name type="synonym">Lycopodium complanatum</name>
    <dbReference type="NCBI Taxonomy" id="34168"/>
    <lineage>
        <taxon>Eukaryota</taxon>
        <taxon>Viridiplantae</taxon>
        <taxon>Streptophyta</taxon>
        <taxon>Embryophyta</taxon>
        <taxon>Tracheophyta</taxon>
        <taxon>Lycopodiopsida</taxon>
        <taxon>Lycopodiales</taxon>
        <taxon>Lycopodiaceae</taxon>
        <taxon>Lycopodioideae</taxon>
        <taxon>Diphasiastrum</taxon>
    </lineage>
</organism>
<name>A0ACC2D5C3_DIPCM</name>
<sequence length="341" mass="37474">MRKTSLERGSGSRLSSERREEEEAMGCSVARGCFLATFSALDALVSSSPSASAAIPRFSSNFSLGARHPAFGSSDWSGYAHFSRHMKRIASRRLGGMVDRGVSRTGWLGRRFGQRMQRYRVECCSTIAGSDALSSSKKSRIFVPKVSFCPSCGGAMEERVPKGEYELRSICTICGCVHYQNPKMVVGCLVEHENKILLCRRKIQPSYGLWTLPAGYMELGESAAEGAKRETLEEAEAEVEPVSLFAHIDIPLIGQSYVIFRAKFKRQHFSPGPESLECALFGLSDIPFNEIAFSSINVALQLYVEDVQAGRVSGHYGVIDKRPGAAPSDPQGYVLRDHLVL</sequence>
<gene>
    <name evidence="1" type="ORF">O6H91_07G052800</name>
</gene>
<dbReference type="EMBL" id="CM055098">
    <property type="protein sequence ID" value="KAJ7549420.1"/>
    <property type="molecule type" value="Genomic_DNA"/>
</dbReference>
<dbReference type="Proteomes" id="UP001162992">
    <property type="component" value="Chromosome 7"/>
</dbReference>